<dbReference type="STRING" id="4232.A0A251V896"/>
<keyword evidence="4" id="KW-0539">Nucleus</keyword>
<dbReference type="GO" id="GO:0140670">
    <property type="term" value="F:cohesin unloader activity"/>
    <property type="evidence" value="ECO:0000318"/>
    <property type="project" value="GO_Central"/>
</dbReference>
<dbReference type="AlphaFoldDB" id="A0A251V896"/>
<dbReference type="PANTHER" id="PTHR12663:SF63">
    <property type="entry name" value="PHOSPHOLIPASE-LIKE PROTEIN-RELATED"/>
    <property type="match status" value="1"/>
</dbReference>
<dbReference type="GO" id="GO:0000785">
    <property type="term" value="C:chromatin"/>
    <property type="evidence" value="ECO:0000318"/>
    <property type="project" value="GO_Central"/>
</dbReference>
<dbReference type="EMBL" id="MNCJ02000317">
    <property type="protein sequence ID" value="KAF5817051.1"/>
    <property type="molecule type" value="Genomic_DNA"/>
</dbReference>
<evidence type="ECO:0000256" key="2">
    <source>
        <dbReference type="ARBA" id="ARBA00022763"/>
    </source>
</evidence>
<name>A0A251V896_HELAN</name>
<accession>A0A251V896</accession>
<protein>
    <submittedName>
        <fullName evidence="6">Putative phospholipase-like protein</fullName>
    </submittedName>
    <submittedName>
        <fullName evidence="5">Sister chromatid cohesion protein Pds5</fullName>
    </submittedName>
</protein>
<proteinExistence type="predicted"/>
<dbReference type="GO" id="GO:0005634">
    <property type="term" value="C:nucleus"/>
    <property type="evidence" value="ECO:0000318"/>
    <property type="project" value="GO_Central"/>
</dbReference>
<dbReference type="GO" id="GO:0007064">
    <property type="term" value="P:mitotic sister chromatid cohesion"/>
    <property type="evidence" value="ECO:0000318"/>
    <property type="project" value="GO_Central"/>
</dbReference>
<evidence type="ECO:0000256" key="1">
    <source>
        <dbReference type="ARBA" id="ARBA00004123"/>
    </source>
</evidence>
<dbReference type="Proteomes" id="UP000215914">
    <property type="component" value="Chromosome 3"/>
</dbReference>
<keyword evidence="2" id="KW-0227">DNA damage</keyword>
<dbReference type="Pfam" id="PF20168">
    <property type="entry name" value="PDS5"/>
    <property type="match status" value="1"/>
</dbReference>
<evidence type="ECO:0000256" key="3">
    <source>
        <dbReference type="ARBA" id="ARBA00023204"/>
    </source>
</evidence>
<keyword evidence="7" id="KW-1185">Reference proteome</keyword>
<evidence type="ECO:0000313" key="7">
    <source>
        <dbReference type="Proteomes" id="UP000215914"/>
    </source>
</evidence>
<dbReference type="InterPro" id="IPR039776">
    <property type="entry name" value="Pds5"/>
</dbReference>
<evidence type="ECO:0000313" key="5">
    <source>
        <dbReference type="EMBL" id="KAF5817051.1"/>
    </source>
</evidence>
<evidence type="ECO:0000313" key="6">
    <source>
        <dbReference type="EMBL" id="OTG31848.1"/>
    </source>
</evidence>
<dbReference type="GO" id="GO:0006281">
    <property type="term" value="P:DNA repair"/>
    <property type="evidence" value="ECO:0007669"/>
    <property type="project" value="UniProtKB-KW"/>
</dbReference>
<dbReference type="PANTHER" id="PTHR12663">
    <property type="entry name" value="ANDROGEN INDUCED INHIBITOR OF PROLIFERATION AS3 / PDS5-RELATED"/>
    <property type="match status" value="1"/>
</dbReference>
<comment type="subcellular location">
    <subcellularLocation>
        <location evidence="1">Nucleus</location>
    </subcellularLocation>
</comment>
<reference evidence="6" key="2">
    <citation type="submission" date="2017-02" db="EMBL/GenBank/DDBJ databases">
        <title>Sunflower complete genome.</title>
        <authorList>
            <person name="Langlade N."/>
            <person name="Munos S."/>
        </authorList>
    </citation>
    <scope>NUCLEOTIDE SEQUENCE [LARGE SCALE GENOMIC DNA]</scope>
    <source>
        <tissue evidence="6">Leaves</tissue>
    </source>
</reference>
<dbReference type="InParanoid" id="A0A251V896"/>
<organism evidence="6 7">
    <name type="scientific">Helianthus annuus</name>
    <name type="common">Common sunflower</name>
    <dbReference type="NCBI Taxonomy" id="4232"/>
    <lineage>
        <taxon>Eukaryota</taxon>
        <taxon>Viridiplantae</taxon>
        <taxon>Streptophyta</taxon>
        <taxon>Embryophyta</taxon>
        <taxon>Tracheophyta</taxon>
        <taxon>Spermatophyta</taxon>
        <taxon>Magnoliopsida</taxon>
        <taxon>eudicotyledons</taxon>
        <taxon>Gunneridae</taxon>
        <taxon>Pentapetalae</taxon>
        <taxon>asterids</taxon>
        <taxon>campanulids</taxon>
        <taxon>Asterales</taxon>
        <taxon>Asteraceae</taxon>
        <taxon>Asteroideae</taxon>
        <taxon>Heliantheae alliance</taxon>
        <taxon>Heliantheae</taxon>
        <taxon>Helianthus</taxon>
    </lineage>
</organism>
<sequence>MREKQSKSSCSPPNQLEIELMHAGKKLLRFSYIPAVIHDVLAKLKEDLFKVEQKPSESMKKALHPVIEALVVKKLVRHADMDVNISVACCFCEILRINAPDSPFNHEQLKDFFEMIVNTFEKLSSASGGSYVKMGRVLNIFSRTRLSVLMLDLQLDGARLIVRLFKQFLTVADSNPSAIVLEMEKIMSMIIEESTELKPELVGLLVKFSKNKNKSASHDRWGLGETVLMNFAARFKPHFADMGRDALYDYCISVASSCKRKIKTECQEIVMCCQHEEQTNSFYAPPSSVTEVNGIHKRNNNNPLEIQVSSSQGGTVCVQGYEVKESNADILEAVFRKYGDITADCIFETCFMRSSILEAVCEVVRRIQTNEVVEKMEDTERLVSDAEAVNVDVAWLRPHLEAIRKKTECLARSNKLRETRKHTLLVEIGARKDLIERSAEVVAALERVGQTERLVNVLTVFEKNLDEKLLECKAELDGLDSWV</sequence>
<keyword evidence="3" id="KW-0234">DNA repair</keyword>
<gene>
    <name evidence="6" type="ORF">HannXRQ_Chr03g0080231</name>
    <name evidence="5" type="ORF">HanXRQr2_Chr02g0048561</name>
</gene>
<dbReference type="InterPro" id="IPR007942">
    <property type="entry name" value="PLipase-like"/>
</dbReference>
<evidence type="ECO:0000256" key="4">
    <source>
        <dbReference type="ARBA" id="ARBA00023242"/>
    </source>
</evidence>
<reference evidence="5" key="3">
    <citation type="submission" date="2020-06" db="EMBL/GenBank/DDBJ databases">
        <title>Helianthus annuus Genome sequencing and assembly Release 2.</title>
        <authorList>
            <person name="Gouzy J."/>
            <person name="Langlade N."/>
            <person name="Munos S."/>
        </authorList>
    </citation>
    <scope>NUCLEOTIDE SEQUENCE</scope>
    <source>
        <tissue evidence="5">Leaves</tissue>
    </source>
</reference>
<reference evidence="5 7" key="1">
    <citation type="journal article" date="2017" name="Nature">
        <title>The sunflower genome provides insights into oil metabolism, flowering and Asterid evolution.</title>
        <authorList>
            <person name="Badouin H."/>
            <person name="Gouzy J."/>
            <person name="Grassa C.J."/>
            <person name="Murat F."/>
            <person name="Staton S.E."/>
            <person name="Cottret L."/>
            <person name="Lelandais-Briere C."/>
            <person name="Owens G.L."/>
            <person name="Carrere S."/>
            <person name="Mayjonade B."/>
            <person name="Legrand L."/>
            <person name="Gill N."/>
            <person name="Kane N.C."/>
            <person name="Bowers J.E."/>
            <person name="Hubner S."/>
            <person name="Bellec A."/>
            <person name="Berard A."/>
            <person name="Berges H."/>
            <person name="Blanchet N."/>
            <person name="Boniface M.C."/>
            <person name="Brunel D."/>
            <person name="Catrice O."/>
            <person name="Chaidir N."/>
            <person name="Claudel C."/>
            <person name="Donnadieu C."/>
            <person name="Faraut T."/>
            <person name="Fievet G."/>
            <person name="Helmstetter N."/>
            <person name="King M."/>
            <person name="Knapp S.J."/>
            <person name="Lai Z."/>
            <person name="Le Paslier M.C."/>
            <person name="Lippi Y."/>
            <person name="Lorenzon L."/>
            <person name="Mandel J.R."/>
            <person name="Marage G."/>
            <person name="Marchand G."/>
            <person name="Marquand E."/>
            <person name="Bret-Mestries E."/>
            <person name="Morien E."/>
            <person name="Nambeesan S."/>
            <person name="Nguyen T."/>
            <person name="Pegot-Espagnet P."/>
            <person name="Pouilly N."/>
            <person name="Raftis F."/>
            <person name="Sallet E."/>
            <person name="Schiex T."/>
            <person name="Thomas J."/>
            <person name="Vandecasteele C."/>
            <person name="Vares D."/>
            <person name="Vear F."/>
            <person name="Vautrin S."/>
            <person name="Crespi M."/>
            <person name="Mangin B."/>
            <person name="Burke J.M."/>
            <person name="Salse J."/>
            <person name="Munos S."/>
            <person name="Vincourt P."/>
            <person name="Rieseberg L.H."/>
            <person name="Langlade N.B."/>
        </authorList>
    </citation>
    <scope>NUCLEOTIDE SEQUENCE [LARGE SCALE GENOMIC DNA]</scope>
    <source>
        <strain evidence="7">cv. SF193</strain>
        <tissue evidence="5">Leaves</tissue>
    </source>
</reference>
<dbReference type="Pfam" id="PF05278">
    <property type="entry name" value="PEARLI-4"/>
    <property type="match status" value="1"/>
</dbReference>
<dbReference type="OMA" id="IMRITAA"/>
<dbReference type="OrthoDB" id="200660at2759"/>
<dbReference type="Gramene" id="mRNA:HanXRQr2_Chr02g0048561">
    <property type="protein sequence ID" value="mRNA:HanXRQr2_Chr02g0048561"/>
    <property type="gene ID" value="HanXRQr2_Chr02g0048561"/>
</dbReference>
<dbReference type="EMBL" id="CM007892">
    <property type="protein sequence ID" value="OTG31848.1"/>
    <property type="molecule type" value="Genomic_DNA"/>
</dbReference>